<protein>
    <submittedName>
        <fullName evidence="1">Uncharacterized protein</fullName>
    </submittedName>
</protein>
<organism evidence="1 2">
    <name type="scientific">Natrinema thermotolerans</name>
    <dbReference type="NCBI Taxonomy" id="121872"/>
    <lineage>
        <taxon>Archaea</taxon>
        <taxon>Methanobacteriati</taxon>
        <taxon>Methanobacteriota</taxon>
        <taxon>Stenosarchaea group</taxon>
        <taxon>Halobacteria</taxon>
        <taxon>Halobacteriales</taxon>
        <taxon>Natrialbaceae</taxon>
        <taxon>Natrinema</taxon>
    </lineage>
</organism>
<dbReference type="GeneID" id="39862309"/>
<proteinExistence type="predicted"/>
<reference evidence="1 2" key="1">
    <citation type="submission" date="2022-07" db="EMBL/GenBank/DDBJ databases">
        <title>Two temperate virus in Haloterrigena jeotgali A29.</title>
        <authorList>
            <person name="Deng X."/>
        </authorList>
    </citation>
    <scope>NUCLEOTIDE SEQUENCE [LARGE SCALE GENOMIC DNA]</scope>
    <source>
        <strain evidence="1 2">A29</strain>
    </source>
</reference>
<dbReference type="GeneID" id="84214640"/>
<dbReference type="AlphaFoldDB" id="A0AAF0P7T0"/>
<dbReference type="Proteomes" id="UP001224926">
    <property type="component" value="Chromosome"/>
</dbReference>
<name>A0AAF0P7T0_9EURY</name>
<keyword evidence="2" id="KW-1185">Reference proteome</keyword>
<accession>A0AAF0P7T0</accession>
<dbReference type="EMBL" id="CP101873">
    <property type="protein sequence ID" value="WMT06072.1"/>
    <property type="molecule type" value="Genomic_DNA"/>
</dbReference>
<dbReference type="RefSeq" id="WP_049965642.1">
    <property type="nucleotide sequence ID" value="NZ_CP101873.1"/>
</dbReference>
<evidence type="ECO:0000313" key="2">
    <source>
        <dbReference type="Proteomes" id="UP001224926"/>
    </source>
</evidence>
<evidence type="ECO:0000313" key="1">
    <source>
        <dbReference type="EMBL" id="WMT06072.1"/>
    </source>
</evidence>
<sequence>MRSLRALSLGLILIGGLILAAPNGAFDLMSADRGVNVETASDENALVGIEKEPISLVEENGNIQCDLQEGCVYEYTDVELVRITDQTPSSELEITDGEVNISTETTDYPSHQEDEITRVNDEYIVEGTLWCDATWFFGFYQERSSTDLSMDLETSDGTITVELEREIPVQCE</sequence>
<gene>
    <name evidence="1" type="ORF">NP511_11825</name>
</gene>